<evidence type="ECO:0000256" key="10">
    <source>
        <dbReference type="PROSITE-ProRule" id="PRU01240"/>
    </source>
</evidence>
<evidence type="ECO:0000259" key="12">
    <source>
        <dbReference type="PROSITE" id="PS51272"/>
    </source>
</evidence>
<feature type="active site" description="Charge relay system" evidence="10">
    <location>
        <position position="276"/>
    </location>
</feature>
<dbReference type="InterPro" id="IPR036852">
    <property type="entry name" value="Peptidase_S8/S53_dom_sf"/>
</dbReference>
<dbReference type="Pfam" id="PF00395">
    <property type="entry name" value="SLH"/>
    <property type="match status" value="3"/>
</dbReference>
<evidence type="ECO:0000256" key="11">
    <source>
        <dbReference type="SAM" id="SignalP"/>
    </source>
</evidence>
<feature type="domain" description="SLH" evidence="12">
    <location>
        <begin position="589"/>
        <end position="652"/>
    </location>
</feature>
<keyword evidence="5 10" id="KW-0645">Protease</keyword>
<accession>A0ABS2QXS3</accession>
<keyword evidence="4" id="KW-0964">Secreted</keyword>
<keyword evidence="7 10" id="KW-0378">Hydrolase</keyword>
<dbReference type="PANTHER" id="PTHR43806:SF11">
    <property type="entry name" value="CEREVISIN-RELATED"/>
    <property type="match status" value="1"/>
</dbReference>
<organism evidence="13 14">
    <name type="scientific">Priestia iocasae</name>
    <dbReference type="NCBI Taxonomy" id="2291674"/>
    <lineage>
        <taxon>Bacteria</taxon>
        <taxon>Bacillati</taxon>
        <taxon>Bacillota</taxon>
        <taxon>Bacilli</taxon>
        <taxon>Bacillales</taxon>
        <taxon>Bacillaceae</taxon>
        <taxon>Priestia</taxon>
    </lineage>
</organism>
<gene>
    <name evidence="13" type="ORF">JOC83_002833</name>
</gene>
<evidence type="ECO:0000256" key="5">
    <source>
        <dbReference type="ARBA" id="ARBA00022670"/>
    </source>
</evidence>
<dbReference type="PROSITE" id="PS00138">
    <property type="entry name" value="SUBTILASE_SER"/>
    <property type="match status" value="1"/>
</dbReference>
<dbReference type="PROSITE" id="PS51892">
    <property type="entry name" value="SUBTILASE"/>
    <property type="match status" value="1"/>
</dbReference>
<dbReference type="PANTHER" id="PTHR43806">
    <property type="entry name" value="PEPTIDASE S8"/>
    <property type="match status" value="1"/>
</dbReference>
<keyword evidence="6 11" id="KW-0732">Signal</keyword>
<dbReference type="InterPro" id="IPR022398">
    <property type="entry name" value="Peptidase_S8_His-AS"/>
</dbReference>
<dbReference type="InterPro" id="IPR015500">
    <property type="entry name" value="Peptidase_S8_subtilisin-rel"/>
</dbReference>
<feature type="chain" id="PRO_5046070805" evidence="11">
    <location>
        <begin position="24"/>
        <end position="767"/>
    </location>
</feature>
<dbReference type="InterPro" id="IPR023828">
    <property type="entry name" value="Peptidase_S8_Ser-AS"/>
</dbReference>
<comment type="similarity">
    <text evidence="3 10">Belongs to the peptidase S8 family.</text>
</comment>
<feature type="signal peptide" evidence="11">
    <location>
        <begin position="1"/>
        <end position="23"/>
    </location>
</feature>
<evidence type="ECO:0000256" key="8">
    <source>
        <dbReference type="ARBA" id="ARBA00022825"/>
    </source>
</evidence>
<proteinExistence type="inferred from homology"/>
<comment type="cofactor">
    <cofactor evidence="1">
        <name>Ca(2+)</name>
        <dbReference type="ChEBI" id="CHEBI:29108"/>
    </cofactor>
</comment>
<keyword evidence="8 10" id="KW-0720">Serine protease</keyword>
<comment type="caution">
    <text evidence="13">The sequence shown here is derived from an EMBL/GenBank/DDBJ whole genome shotgun (WGS) entry which is preliminary data.</text>
</comment>
<name>A0ABS2QXS3_9BACI</name>
<evidence type="ECO:0000256" key="4">
    <source>
        <dbReference type="ARBA" id="ARBA00022525"/>
    </source>
</evidence>
<feature type="active site" description="Charge relay system" evidence="10">
    <location>
        <position position="242"/>
    </location>
</feature>
<protein>
    <submittedName>
        <fullName evidence="13">Subtilisin family serine protease</fullName>
    </submittedName>
</protein>
<keyword evidence="9" id="KW-0106">Calcium</keyword>
<feature type="active site" description="Charge relay system" evidence="10">
    <location>
        <position position="433"/>
    </location>
</feature>
<evidence type="ECO:0000313" key="14">
    <source>
        <dbReference type="Proteomes" id="UP000809829"/>
    </source>
</evidence>
<evidence type="ECO:0000256" key="3">
    <source>
        <dbReference type="ARBA" id="ARBA00011073"/>
    </source>
</evidence>
<dbReference type="InterPro" id="IPR000209">
    <property type="entry name" value="Peptidase_S8/S53_dom"/>
</dbReference>
<evidence type="ECO:0000256" key="2">
    <source>
        <dbReference type="ARBA" id="ARBA00004613"/>
    </source>
</evidence>
<dbReference type="Proteomes" id="UP000809829">
    <property type="component" value="Unassembled WGS sequence"/>
</dbReference>
<dbReference type="GO" id="GO:0006508">
    <property type="term" value="P:proteolysis"/>
    <property type="evidence" value="ECO:0007669"/>
    <property type="project" value="UniProtKB-KW"/>
</dbReference>
<dbReference type="Pfam" id="PF00082">
    <property type="entry name" value="Peptidase_S8"/>
    <property type="match status" value="1"/>
</dbReference>
<evidence type="ECO:0000256" key="6">
    <source>
        <dbReference type="ARBA" id="ARBA00022729"/>
    </source>
</evidence>
<dbReference type="Gene3D" id="3.40.50.200">
    <property type="entry name" value="Peptidase S8/S53 domain"/>
    <property type="match status" value="1"/>
</dbReference>
<reference evidence="13 14" key="1">
    <citation type="submission" date="2021-01" db="EMBL/GenBank/DDBJ databases">
        <title>Genomic Encyclopedia of Type Strains, Phase IV (KMG-IV): sequencing the most valuable type-strain genomes for metagenomic binning, comparative biology and taxonomic classification.</title>
        <authorList>
            <person name="Goeker M."/>
        </authorList>
    </citation>
    <scope>NUCLEOTIDE SEQUENCE [LARGE SCALE GENOMIC DNA]</scope>
    <source>
        <strain evidence="13 14">DSM 104297</strain>
    </source>
</reference>
<dbReference type="PROSITE" id="PS00137">
    <property type="entry name" value="SUBTILASE_HIS"/>
    <property type="match status" value="1"/>
</dbReference>
<dbReference type="InterPro" id="IPR050131">
    <property type="entry name" value="Peptidase_S8_subtilisin-like"/>
</dbReference>
<evidence type="ECO:0000256" key="9">
    <source>
        <dbReference type="ARBA" id="ARBA00022837"/>
    </source>
</evidence>
<evidence type="ECO:0000256" key="1">
    <source>
        <dbReference type="ARBA" id="ARBA00001913"/>
    </source>
</evidence>
<dbReference type="SUPFAM" id="SSF52743">
    <property type="entry name" value="Subtilisin-like"/>
    <property type="match status" value="1"/>
</dbReference>
<feature type="domain" description="SLH" evidence="12">
    <location>
        <begin position="653"/>
        <end position="710"/>
    </location>
</feature>
<dbReference type="PRINTS" id="PR00723">
    <property type="entry name" value="SUBTILISIN"/>
</dbReference>
<dbReference type="RefSeq" id="WP_205188008.1">
    <property type="nucleotide sequence ID" value="NZ_JAFBFC010000005.1"/>
</dbReference>
<dbReference type="EMBL" id="JAFBFC010000005">
    <property type="protein sequence ID" value="MBM7703983.1"/>
    <property type="molecule type" value="Genomic_DNA"/>
</dbReference>
<keyword evidence="14" id="KW-1185">Reference proteome</keyword>
<comment type="subcellular location">
    <subcellularLocation>
        <location evidence="2">Secreted</location>
    </subcellularLocation>
</comment>
<dbReference type="GO" id="GO:0008233">
    <property type="term" value="F:peptidase activity"/>
    <property type="evidence" value="ECO:0007669"/>
    <property type="project" value="UniProtKB-KW"/>
</dbReference>
<evidence type="ECO:0000313" key="13">
    <source>
        <dbReference type="EMBL" id="MBM7703983.1"/>
    </source>
</evidence>
<dbReference type="InterPro" id="IPR001119">
    <property type="entry name" value="SLH_dom"/>
</dbReference>
<sequence>MSKQSLVVSFLFVLLLCSPVASASEHDQKDWLVYLDSENHIRPFLQLYPSIVLDTTNHVVSLSAPSSVIDEIEKLPFVSHVEPNYTKSVTAQDNIYNDPLFSQQWALSKINSTQTLQRYKNKQVNLVKGQQVINEHSGQKATYTGQSLNASHFTLTGNKMSLSRLSVTLKNVHSSWSLHVYDEQNKLIGQNTGSHATLDVLLPKNKTYSSLTIKLTGIEKWPSIPTIKHVVGVNHVRVAVIDSGVAQHEDFCENVLVSLSKDYKESLPYANDQFGHGTHVTGILAACGHNARGITGIIGNAPVDIIPLKVLDGFGNGTDFDISQAVEDAIEMDVDVMNMSLAGKGETTMLREAIMGAIKKNILVVASAGNNRLPTDEIYPASYPGVLTVTGTEPNNETISIANYGWAVDISAPGSSILSTHLNQQYKTMRGTSMATPFVSGTAALVKATYPHLDFVTMRQHLLRTTVDIKENGYDQWTGKGLLQVDQALLQKPASYAAEWLNLKPNQPLRSGGSYLLGTSASLLQKDALLFVNESLIGRKKIEEAFQLFTLTHTSSTRKKIDVHALFVTQQDDILYETYVPAQNSQAKAASTLKDVHPSFWAYEEIKKANEAELINGYEDGSFKPNNSITRRHSVMMLNRLFQWPLPSSLSLPFDDTPVSIPGFISLLSTYHQGIVKGYENKFKPEENLTRAQMAVILARALKIDLTQVTKVHSFHDVASSHHAYAAIQHLTKLGIITKQDAFRPNEQITRAQFCAMLIRVKQQIDS</sequence>
<evidence type="ECO:0000256" key="7">
    <source>
        <dbReference type="ARBA" id="ARBA00022801"/>
    </source>
</evidence>
<dbReference type="PROSITE" id="PS51272">
    <property type="entry name" value="SLH"/>
    <property type="match status" value="3"/>
</dbReference>
<feature type="domain" description="SLH" evidence="12">
    <location>
        <begin position="711"/>
        <end position="767"/>
    </location>
</feature>